<proteinExistence type="predicted"/>
<protein>
    <submittedName>
        <fullName evidence="2">FAR1 domain-containing protein</fullName>
    </submittedName>
</protein>
<feature type="compositionally biased region" description="Polar residues" evidence="1">
    <location>
        <begin position="305"/>
        <end position="314"/>
    </location>
</feature>
<feature type="compositionally biased region" description="Polar residues" evidence="1">
    <location>
        <begin position="270"/>
        <end position="282"/>
    </location>
</feature>
<reference evidence="2" key="1">
    <citation type="submission" date="2019-11" db="UniProtKB">
        <authorList>
            <consortium name="WormBaseParasite"/>
        </authorList>
    </citation>
    <scope>IDENTIFICATION</scope>
</reference>
<organism evidence="2">
    <name type="scientific">Mesocestoides corti</name>
    <name type="common">Flatworm</name>
    <dbReference type="NCBI Taxonomy" id="53468"/>
    <lineage>
        <taxon>Eukaryota</taxon>
        <taxon>Metazoa</taxon>
        <taxon>Spiralia</taxon>
        <taxon>Lophotrochozoa</taxon>
        <taxon>Platyhelminthes</taxon>
        <taxon>Cestoda</taxon>
        <taxon>Eucestoda</taxon>
        <taxon>Cyclophyllidea</taxon>
        <taxon>Mesocestoididae</taxon>
        <taxon>Mesocestoides</taxon>
    </lineage>
</organism>
<feature type="compositionally biased region" description="Pro residues" evidence="1">
    <location>
        <begin position="317"/>
        <end position="328"/>
    </location>
</feature>
<evidence type="ECO:0000313" key="2">
    <source>
        <dbReference type="WBParaSite" id="MCU_007450-RA"/>
    </source>
</evidence>
<name>A0A5K3FHL3_MESCO</name>
<evidence type="ECO:0000256" key="1">
    <source>
        <dbReference type="SAM" id="MobiDB-lite"/>
    </source>
</evidence>
<dbReference type="AlphaFoldDB" id="A0A5K3FHL3"/>
<feature type="compositionally biased region" description="Basic and acidic residues" evidence="1">
    <location>
        <begin position="290"/>
        <end position="304"/>
    </location>
</feature>
<sequence length="430" mass="48720">MMDVLDAFDSEIGSKTFNSFTSLQELLSEFSRNYGVKYKVSNSLRYNEGDPRKGTLVYAMAVFSCVLKRARHCPSFFRIEVRKGSLHVVEREMEHNHGKIAGDPEPVVDLTKQFEAYFGNVKLKSFSEVMTKVKAFEEATGSEFRVGRSDLFKEGEKEREVYRYRRITYECVHYGMRKSFAKFSSETRSSRLGCMAKFDVRYAPDGFKISAVVMKHNHDVSTALARFYRRKTTQYHHRRCLDASKELSEQESSADRLHESGDSNFDKPTDGQSVSQSDNGEPNENCEPTIRTESEQPQAKETHLSNEGPQLTVSTPNNPPNYTPPPTTPRGRRKTNQSAPKEALKTPVAPQPYWVINPATLLTSSLPPGLSAAPGDGVRDLTPSERRLLLSGKMQRVLDKACHGGTERYNECCRLLDNLERLWAKEDSMV</sequence>
<accession>A0A5K3FHL3</accession>
<feature type="compositionally biased region" description="Basic and acidic residues" evidence="1">
    <location>
        <begin position="243"/>
        <end position="269"/>
    </location>
</feature>
<dbReference type="WBParaSite" id="MCU_007450-RA">
    <property type="protein sequence ID" value="MCU_007450-RA"/>
    <property type="gene ID" value="MCU_007450"/>
</dbReference>
<feature type="region of interest" description="Disordered" evidence="1">
    <location>
        <begin position="243"/>
        <end position="344"/>
    </location>
</feature>